<keyword evidence="5" id="KW-0964">Secreted</keyword>
<evidence type="ECO:0000313" key="12">
    <source>
        <dbReference type="EMBL" id="EPS36452.1"/>
    </source>
</evidence>
<dbReference type="GO" id="GO:0005576">
    <property type="term" value="C:extracellular region"/>
    <property type="evidence" value="ECO:0007669"/>
    <property type="project" value="UniProtKB-SubCell"/>
</dbReference>
<dbReference type="EC" id="3.2.1.78" evidence="4"/>
<evidence type="ECO:0000256" key="4">
    <source>
        <dbReference type="ARBA" id="ARBA00012706"/>
    </source>
</evidence>
<dbReference type="OrthoDB" id="406631at2759"/>
<dbReference type="HOGENOM" id="CLU_031603_4_1_1"/>
<keyword evidence="7" id="KW-0378">Hydrolase</keyword>
<comment type="catalytic activity">
    <reaction evidence="1">
        <text>Random hydrolysis of (1-&gt;4)-beta-D-mannosidic linkages in mannans, galactomannans and glucomannans.</text>
        <dbReference type="EC" id="3.2.1.78"/>
    </reaction>
</comment>
<dbReference type="SUPFAM" id="SSF51445">
    <property type="entry name" value="(Trans)glycosidases"/>
    <property type="match status" value="1"/>
</dbReference>
<dbReference type="STRING" id="1284197.S8BML8"/>
<comment type="caution">
    <text evidence="12">The sequence shown here is derived from an EMBL/GenBank/DDBJ whole genome shotgun (WGS) entry which is preliminary data.</text>
</comment>
<evidence type="ECO:0000256" key="8">
    <source>
        <dbReference type="ARBA" id="ARBA00023295"/>
    </source>
</evidence>
<dbReference type="GO" id="GO:0016985">
    <property type="term" value="F:mannan endo-1,4-beta-mannosidase activity"/>
    <property type="evidence" value="ECO:0007669"/>
    <property type="project" value="UniProtKB-EC"/>
</dbReference>
<dbReference type="Gene3D" id="3.20.20.80">
    <property type="entry name" value="Glycosidases"/>
    <property type="match status" value="1"/>
</dbReference>
<organism evidence="12 13">
    <name type="scientific">Dactylellina haptotyla (strain CBS 200.50)</name>
    <name type="common">Nematode-trapping fungus</name>
    <name type="synonym">Monacrosporium haptotylum</name>
    <dbReference type="NCBI Taxonomy" id="1284197"/>
    <lineage>
        <taxon>Eukaryota</taxon>
        <taxon>Fungi</taxon>
        <taxon>Dikarya</taxon>
        <taxon>Ascomycota</taxon>
        <taxon>Pezizomycotina</taxon>
        <taxon>Orbiliomycetes</taxon>
        <taxon>Orbiliales</taxon>
        <taxon>Orbiliaceae</taxon>
        <taxon>Dactylellina</taxon>
    </lineage>
</organism>
<proteinExistence type="inferred from homology"/>
<reference evidence="12 13" key="1">
    <citation type="journal article" date="2013" name="PLoS Genet.">
        <title>Genomic mechanisms accounting for the adaptation to parasitism in nematode-trapping fungi.</title>
        <authorList>
            <person name="Meerupati T."/>
            <person name="Andersson K.M."/>
            <person name="Friman E."/>
            <person name="Kumar D."/>
            <person name="Tunlid A."/>
            <person name="Ahren D."/>
        </authorList>
    </citation>
    <scope>NUCLEOTIDE SEQUENCE [LARGE SCALE GENOMIC DNA]</scope>
    <source>
        <strain evidence="12 13">CBS 200.50</strain>
    </source>
</reference>
<dbReference type="GO" id="GO:0030248">
    <property type="term" value="F:cellulose binding"/>
    <property type="evidence" value="ECO:0007669"/>
    <property type="project" value="InterPro"/>
</dbReference>
<gene>
    <name evidence="12" type="ORF">H072_9992</name>
</gene>
<dbReference type="Pfam" id="PF26410">
    <property type="entry name" value="GH5_mannosidase"/>
    <property type="match status" value="1"/>
</dbReference>
<feature type="region of interest" description="Disordered" evidence="9">
    <location>
        <begin position="62"/>
        <end position="132"/>
    </location>
</feature>
<evidence type="ECO:0000256" key="2">
    <source>
        <dbReference type="ARBA" id="ARBA00004613"/>
    </source>
</evidence>
<name>S8BML8_DACHA</name>
<accession>S8BML8</accession>
<dbReference type="eggNOG" id="ENOG502QQFD">
    <property type="taxonomic scope" value="Eukaryota"/>
</dbReference>
<dbReference type="InterPro" id="IPR017853">
    <property type="entry name" value="GH"/>
</dbReference>
<keyword evidence="8" id="KW-0326">Glycosidase</keyword>
<dbReference type="PROSITE" id="PS51164">
    <property type="entry name" value="CBM1_2"/>
    <property type="match status" value="1"/>
</dbReference>
<dbReference type="InterPro" id="IPR035971">
    <property type="entry name" value="CBD_sf"/>
</dbReference>
<dbReference type="OMA" id="YFQLHDK"/>
<dbReference type="Proteomes" id="UP000015100">
    <property type="component" value="Unassembled WGS sequence"/>
</dbReference>
<dbReference type="InterPro" id="IPR001547">
    <property type="entry name" value="Glyco_hydro_5"/>
</dbReference>
<dbReference type="EMBL" id="AQGS01000906">
    <property type="protein sequence ID" value="EPS36452.1"/>
    <property type="molecule type" value="Genomic_DNA"/>
</dbReference>
<dbReference type="PANTHER" id="PTHR31451">
    <property type="match status" value="1"/>
</dbReference>
<evidence type="ECO:0000256" key="3">
    <source>
        <dbReference type="ARBA" id="ARBA00005641"/>
    </source>
</evidence>
<sequence length="496" mass="53859">MKAKILAISSALAAGAAAQQTVWGQCGGIGWTGASSCVAGAACTSYNAYYFQCIPGATTAGTTTRTTTPVTTTTSSRTTTTSSRTTTTSSRTTTPVTTTSRTTTPVTTTSRTTTTSSRTTTTSSRTTTAGGSCPSNFVSTSGKEFRLNGNKFYFAGSNAYYIPMYGPNDFGDIDAALDAFAGSGLKVLRTWGFADFAGPQDDYVTVFQNWSTVPPVILETQERGLPRLDYVIKGCETRGIKVILPFVNNWAEYGGIDLYVEKVVGSGGNHGDFYTNTAVKNIYKNYVKTIVNRYKSSAAIMAWELSNEIRCAGPRLGAGSCTPAVTTAWAKEMSEYIKSLDSCHLVAVGDEGFFNIAGNSDYVYNGGPGIDNEALTALASIDFGTFHMYPIPWGKTWDWGNQWIKDHAAQADKLNKPMLFEEYGVTRDSGQRDTYHQQYHDTVFANSIAGDMFWQFGTTVPNWGKSYDDGYSIYPADTYEWTNFVVNWATKMASKN</sequence>
<evidence type="ECO:0000256" key="5">
    <source>
        <dbReference type="ARBA" id="ARBA00022525"/>
    </source>
</evidence>
<evidence type="ECO:0000256" key="7">
    <source>
        <dbReference type="ARBA" id="ARBA00022801"/>
    </source>
</evidence>
<comment type="similarity">
    <text evidence="3">Belongs to the glycosyl hydrolase 5 (cellulase A) family.</text>
</comment>
<feature type="compositionally biased region" description="Low complexity" evidence="9">
    <location>
        <begin position="62"/>
        <end position="128"/>
    </location>
</feature>
<feature type="signal peptide" evidence="10">
    <location>
        <begin position="1"/>
        <end position="18"/>
    </location>
</feature>
<dbReference type="SMART" id="SM00236">
    <property type="entry name" value="fCBD"/>
    <property type="match status" value="1"/>
</dbReference>
<comment type="subcellular location">
    <subcellularLocation>
        <location evidence="2">Secreted</location>
    </subcellularLocation>
</comment>
<dbReference type="Pfam" id="PF00734">
    <property type="entry name" value="CBM_1"/>
    <property type="match status" value="1"/>
</dbReference>
<dbReference type="PANTHER" id="PTHR31451:SF39">
    <property type="entry name" value="MANNAN ENDO-1,4-BETA-MANNOSIDASE 1"/>
    <property type="match status" value="1"/>
</dbReference>
<dbReference type="InterPro" id="IPR000254">
    <property type="entry name" value="CBD"/>
</dbReference>
<reference evidence="13" key="2">
    <citation type="submission" date="2013-04" db="EMBL/GenBank/DDBJ databases">
        <title>Genomic mechanisms accounting for the adaptation to parasitism in nematode-trapping fungi.</title>
        <authorList>
            <person name="Ahren D.G."/>
        </authorList>
    </citation>
    <scope>NUCLEOTIDE SEQUENCE [LARGE SCALE GENOMIC DNA]</scope>
    <source>
        <strain evidence="13">CBS 200.50</strain>
    </source>
</reference>
<feature type="domain" description="CBM1" evidence="11">
    <location>
        <begin position="18"/>
        <end position="54"/>
    </location>
</feature>
<evidence type="ECO:0000256" key="9">
    <source>
        <dbReference type="SAM" id="MobiDB-lite"/>
    </source>
</evidence>
<dbReference type="GO" id="GO:0046355">
    <property type="term" value="P:mannan catabolic process"/>
    <property type="evidence" value="ECO:0007669"/>
    <property type="project" value="UniProtKB-ARBA"/>
</dbReference>
<dbReference type="SUPFAM" id="SSF57180">
    <property type="entry name" value="Cellulose-binding domain"/>
    <property type="match status" value="1"/>
</dbReference>
<evidence type="ECO:0000313" key="13">
    <source>
        <dbReference type="Proteomes" id="UP000015100"/>
    </source>
</evidence>
<keyword evidence="13" id="KW-1185">Reference proteome</keyword>
<evidence type="ECO:0000259" key="11">
    <source>
        <dbReference type="PROSITE" id="PS51164"/>
    </source>
</evidence>
<protein>
    <recommendedName>
        <fullName evidence="4">mannan endo-1,4-beta-mannosidase</fullName>
        <ecNumber evidence="4">3.2.1.78</ecNumber>
    </recommendedName>
</protein>
<dbReference type="AlphaFoldDB" id="S8BML8"/>
<evidence type="ECO:0000256" key="1">
    <source>
        <dbReference type="ARBA" id="ARBA00001678"/>
    </source>
</evidence>
<evidence type="ECO:0000256" key="6">
    <source>
        <dbReference type="ARBA" id="ARBA00022729"/>
    </source>
</evidence>
<dbReference type="InterPro" id="IPR045053">
    <property type="entry name" value="MAN-like"/>
</dbReference>
<evidence type="ECO:0000256" key="10">
    <source>
        <dbReference type="SAM" id="SignalP"/>
    </source>
</evidence>
<feature type="chain" id="PRO_5004548476" description="mannan endo-1,4-beta-mannosidase" evidence="10">
    <location>
        <begin position="19"/>
        <end position="496"/>
    </location>
</feature>
<keyword evidence="6 10" id="KW-0732">Signal</keyword>
<dbReference type="PROSITE" id="PS00562">
    <property type="entry name" value="CBM1_1"/>
    <property type="match status" value="1"/>
</dbReference>